<dbReference type="PANTHER" id="PTHR47160">
    <property type="entry name" value="PUTATIVE-RELATED"/>
    <property type="match status" value="1"/>
</dbReference>
<evidence type="ECO:0000259" key="4">
    <source>
        <dbReference type="Pfam" id="PF04500"/>
    </source>
</evidence>
<keyword evidence="2" id="KW-0863">Zinc-finger</keyword>
<gene>
    <name evidence="6" type="ORF">ABMA28_003168</name>
</gene>
<dbReference type="Pfam" id="PF10551">
    <property type="entry name" value="MULE"/>
    <property type="match status" value="1"/>
</dbReference>
<dbReference type="InterPro" id="IPR018289">
    <property type="entry name" value="MULE_transposase_dom"/>
</dbReference>
<accession>A0ABD0SV76</accession>
<dbReference type="PANTHER" id="PTHR47160:SF8">
    <property type="entry name" value="MULE TRANSPOSASE DOMAIN-CONTAINING PROTEIN"/>
    <property type="match status" value="1"/>
</dbReference>
<evidence type="ECO:0000259" key="5">
    <source>
        <dbReference type="Pfam" id="PF10551"/>
    </source>
</evidence>
<protein>
    <recommendedName>
        <fullName evidence="8">Transposase</fullName>
    </recommendedName>
</protein>
<dbReference type="EMBL" id="JBEDNZ010000014">
    <property type="protein sequence ID" value="KAL0829662.1"/>
    <property type="molecule type" value="Genomic_DNA"/>
</dbReference>
<comment type="caution">
    <text evidence="6">The sequence shown here is derived from an EMBL/GenBank/DDBJ whole genome shotgun (WGS) entry which is preliminary data.</text>
</comment>
<keyword evidence="1" id="KW-0479">Metal-binding</keyword>
<evidence type="ECO:0000313" key="6">
    <source>
        <dbReference type="EMBL" id="KAL0829662.1"/>
    </source>
</evidence>
<evidence type="ECO:0000256" key="3">
    <source>
        <dbReference type="ARBA" id="ARBA00022833"/>
    </source>
</evidence>
<evidence type="ECO:0000256" key="2">
    <source>
        <dbReference type="ARBA" id="ARBA00022771"/>
    </source>
</evidence>
<sequence>MPCLERHCWSVETQGGLSKSRIGRLRRCSHSKSCCISAADNIISRNYMNSESPCIELKYFHFLTAALLYERLHRNFEAGDYSGVVDLNFVSIGQKGKKKLVRGGYQYYFQSKNLRGTQIWRCSNKGVRCNASVTLNSALNTVIRESTTHTCKPNFSKNKIALAVDTLKEHCRTEWKPIPELYEACMKGLDSDSDSSENLEPPPFSSVKDACYAARKAVLNNSKLKFKNVQEVKFPEILTNKFLLYEGEGEHKIFIFGSPGCMKLIKKNDLYLADGTFKSVPNPFEQLFTVHVDIGSTREVTTIIPIFFCLLPNKKESTYTEVFRILKEKFQVSISFFKSDWETAIMNAVKTVYPDVKIKGCFFHFSNAIWKNAEKFEMTLDKQHRRIVRLTTNLALLPVEYVPESWLFIMNEAPDDTATANFVAYFQKQWMGKICANMWCCSQERHRTTNALEGWHYRLNIKIGKANLFSYVKFLKKEATFYAKRIKKNKVYTEPRKRRSKFIIKDAKISGYIEDLIKGKITPEECLKDLCRFK</sequence>
<evidence type="ECO:0008006" key="8">
    <source>
        <dbReference type="Google" id="ProtNLM"/>
    </source>
</evidence>
<dbReference type="InterPro" id="IPR007588">
    <property type="entry name" value="Znf_FLYWCH"/>
</dbReference>
<evidence type="ECO:0000313" key="7">
    <source>
        <dbReference type="Proteomes" id="UP001549921"/>
    </source>
</evidence>
<dbReference type="Pfam" id="PF04500">
    <property type="entry name" value="FLYWCH"/>
    <property type="match status" value="1"/>
</dbReference>
<name>A0ABD0SV76_LOXSC</name>
<proteinExistence type="predicted"/>
<reference evidence="6 7" key="1">
    <citation type="submission" date="2024-06" db="EMBL/GenBank/DDBJ databases">
        <title>A chromosome-level genome assembly of beet webworm, Loxostege sticticalis.</title>
        <authorList>
            <person name="Zhang Y."/>
        </authorList>
    </citation>
    <scope>NUCLEOTIDE SEQUENCE [LARGE SCALE GENOMIC DNA]</scope>
    <source>
        <strain evidence="6">AQ028</strain>
        <tissue evidence="6">Male pupae</tissue>
    </source>
</reference>
<organism evidence="6 7">
    <name type="scientific">Loxostege sticticalis</name>
    <name type="common">Beet webworm moth</name>
    <dbReference type="NCBI Taxonomy" id="481309"/>
    <lineage>
        <taxon>Eukaryota</taxon>
        <taxon>Metazoa</taxon>
        <taxon>Ecdysozoa</taxon>
        <taxon>Arthropoda</taxon>
        <taxon>Hexapoda</taxon>
        <taxon>Insecta</taxon>
        <taxon>Pterygota</taxon>
        <taxon>Neoptera</taxon>
        <taxon>Endopterygota</taxon>
        <taxon>Lepidoptera</taxon>
        <taxon>Glossata</taxon>
        <taxon>Ditrysia</taxon>
        <taxon>Pyraloidea</taxon>
        <taxon>Crambidae</taxon>
        <taxon>Pyraustinae</taxon>
        <taxon>Loxostege</taxon>
    </lineage>
</organism>
<dbReference type="Proteomes" id="UP001549921">
    <property type="component" value="Unassembled WGS sequence"/>
</dbReference>
<feature type="domain" description="FLYWCH-type" evidence="4">
    <location>
        <begin position="92"/>
        <end position="150"/>
    </location>
</feature>
<dbReference type="GO" id="GO:0008270">
    <property type="term" value="F:zinc ion binding"/>
    <property type="evidence" value="ECO:0007669"/>
    <property type="project" value="UniProtKB-KW"/>
</dbReference>
<keyword evidence="3" id="KW-0862">Zinc</keyword>
<evidence type="ECO:0000256" key="1">
    <source>
        <dbReference type="ARBA" id="ARBA00022723"/>
    </source>
</evidence>
<dbReference type="AlphaFoldDB" id="A0ABD0SV76"/>
<feature type="domain" description="MULE transposase" evidence="5">
    <location>
        <begin position="273"/>
        <end position="366"/>
    </location>
</feature>
<dbReference type="Gene3D" id="2.20.25.240">
    <property type="match status" value="1"/>
</dbReference>